<protein>
    <submittedName>
        <fullName evidence="2">Uncharacterized protein</fullName>
    </submittedName>
</protein>
<gene>
    <name evidence="2" type="ORF">JOL62DRAFT_313128</name>
</gene>
<evidence type="ECO:0000256" key="1">
    <source>
        <dbReference type="SAM" id="MobiDB-lite"/>
    </source>
</evidence>
<accession>A0ABR1MWW3</accession>
<sequence>MRPSSSDQGWMWPTSQDRRVLKTFITRQSIATPRPGVSQLPRRNFSVRRDAWPCQHASREIPQGSSFSSPRGKVCPSTMPTQHRLQDSDRSCPSRRAPHDTESRRRIQPNYPLSQIAVCATKCRISPHRQAHVTCTLAAPGCRCSRKCSGEKDARKRCAKKMRIFKDSIIHSKCFMHERPQQRLKDRPDADQQAKCASSACHAAKLVTASIVGWQSTVDKCGNPSRFQPLARDPLTASSSAKSLVRPRILRESHDVHVCSSVSE</sequence>
<proteinExistence type="predicted"/>
<evidence type="ECO:0000313" key="2">
    <source>
        <dbReference type="EMBL" id="KAK7607064.1"/>
    </source>
</evidence>
<reference evidence="2 3" key="1">
    <citation type="submission" date="2024-04" db="EMBL/GenBank/DDBJ databases">
        <title>Phyllosticta paracitricarpa is synonymous to the EU quarantine fungus P. citricarpa based on phylogenomic analyses.</title>
        <authorList>
            <consortium name="Lawrence Berkeley National Laboratory"/>
            <person name="Van ingen-buijs V.A."/>
            <person name="Van westerhoven A.C."/>
            <person name="Haridas S."/>
            <person name="Skiadas P."/>
            <person name="Martin F."/>
            <person name="Groenewald J.Z."/>
            <person name="Crous P.W."/>
            <person name="Seidl M.F."/>
        </authorList>
    </citation>
    <scope>NUCLEOTIDE SEQUENCE [LARGE SCALE GENOMIC DNA]</scope>
    <source>
        <strain evidence="2 3">CBS 141358</strain>
    </source>
</reference>
<dbReference type="Proteomes" id="UP001367316">
    <property type="component" value="Unassembled WGS sequence"/>
</dbReference>
<dbReference type="EMBL" id="JBBPBF010000040">
    <property type="protein sequence ID" value="KAK7607064.1"/>
    <property type="molecule type" value="Genomic_DNA"/>
</dbReference>
<organism evidence="2 3">
    <name type="scientific">Phyllosticta paracitricarpa</name>
    <dbReference type="NCBI Taxonomy" id="2016321"/>
    <lineage>
        <taxon>Eukaryota</taxon>
        <taxon>Fungi</taxon>
        <taxon>Dikarya</taxon>
        <taxon>Ascomycota</taxon>
        <taxon>Pezizomycotina</taxon>
        <taxon>Dothideomycetes</taxon>
        <taxon>Dothideomycetes incertae sedis</taxon>
        <taxon>Botryosphaeriales</taxon>
        <taxon>Phyllostictaceae</taxon>
        <taxon>Phyllosticta</taxon>
    </lineage>
</organism>
<name>A0ABR1MWW3_9PEZI</name>
<evidence type="ECO:0000313" key="3">
    <source>
        <dbReference type="Proteomes" id="UP001367316"/>
    </source>
</evidence>
<keyword evidence="3" id="KW-1185">Reference proteome</keyword>
<feature type="compositionally biased region" description="Basic and acidic residues" evidence="1">
    <location>
        <begin position="84"/>
        <end position="105"/>
    </location>
</feature>
<comment type="caution">
    <text evidence="2">The sequence shown here is derived from an EMBL/GenBank/DDBJ whole genome shotgun (WGS) entry which is preliminary data.</text>
</comment>
<feature type="region of interest" description="Disordered" evidence="1">
    <location>
        <begin position="58"/>
        <end position="106"/>
    </location>
</feature>